<feature type="binding site" evidence="2">
    <location>
        <position position="25"/>
    </location>
    <ligand>
        <name>substrate</name>
    </ligand>
</feature>
<reference evidence="3 4" key="1">
    <citation type="submission" date="2013-10" db="EMBL/GenBank/DDBJ databases">
        <title>Salinisphaera orenii MK-B5 Genome Sequencing.</title>
        <authorList>
            <person name="Lai Q."/>
            <person name="Li C."/>
            <person name="Shao Z."/>
        </authorList>
    </citation>
    <scope>NUCLEOTIDE SEQUENCE [LARGE SCALE GENOMIC DNA]</scope>
    <source>
        <strain evidence="3 4">MK-B5</strain>
    </source>
</reference>
<sequence length="240" mass="27365">MTVPEHVAVIMDGNGRWANARGLPRAAGHRAGARAARAIVESARETGIRVLTVFAFSSENWQRPRAEVRLLLDLFRRTIQRELGSLHDNNVRLSFIGERDHFSAGLQRAMETAETRTRDNDGLDLVVAVDFGGRWDVVRAAREMARDCAAGRLDPDGITEAVFGRYRSLAHVREPDLFIRTGGERRISNFLLWDLAYSELYFTDRLWPDFDREALEEAIDWYARRERRFGRLPEAAAPGR</sequence>
<dbReference type="GO" id="GO:0008360">
    <property type="term" value="P:regulation of cell shape"/>
    <property type="evidence" value="ECO:0007669"/>
    <property type="project" value="UniProtKB-KW"/>
</dbReference>
<dbReference type="GO" id="GO:0008834">
    <property type="term" value="F:ditrans,polycis-undecaprenyl-diphosphate synthase [(2E,6E)-farnesyl-diphosphate specific] activity"/>
    <property type="evidence" value="ECO:0007669"/>
    <property type="project" value="UniProtKB-UniRule"/>
</dbReference>
<keyword evidence="2" id="KW-0573">Peptidoglycan synthesis</keyword>
<dbReference type="PROSITE" id="PS01066">
    <property type="entry name" value="UPP_SYNTHASE"/>
    <property type="match status" value="1"/>
</dbReference>
<dbReference type="InterPro" id="IPR036424">
    <property type="entry name" value="UPP_synth-like_sf"/>
</dbReference>
<dbReference type="HAMAP" id="MF_01139">
    <property type="entry name" value="ISPT"/>
    <property type="match status" value="1"/>
</dbReference>
<feature type="binding site" evidence="2">
    <location>
        <begin position="186"/>
        <end position="188"/>
    </location>
    <ligand>
        <name>substrate</name>
    </ligand>
</feature>
<keyword evidence="2" id="KW-0133">Cell shape</keyword>
<feature type="binding site" evidence="2">
    <location>
        <position position="17"/>
    </location>
    <ligand>
        <name>substrate</name>
    </ligand>
</feature>
<feature type="binding site" evidence="2">
    <location>
        <position position="29"/>
    </location>
    <ligand>
        <name>substrate</name>
    </ligand>
</feature>
<feature type="binding site" evidence="2">
    <location>
        <position position="180"/>
    </location>
    <ligand>
        <name>substrate</name>
    </ligand>
</feature>
<dbReference type="NCBIfam" id="TIGR00055">
    <property type="entry name" value="uppS"/>
    <property type="match status" value="1"/>
</dbReference>
<dbReference type="SUPFAM" id="SSF64005">
    <property type="entry name" value="Undecaprenyl diphosphate synthase"/>
    <property type="match status" value="1"/>
</dbReference>
<dbReference type="PANTHER" id="PTHR10291">
    <property type="entry name" value="DEHYDRODOLICHYL DIPHOSPHATE SYNTHASE FAMILY MEMBER"/>
    <property type="match status" value="1"/>
</dbReference>
<dbReference type="FunFam" id="3.40.1180.10:FF:000001">
    <property type="entry name" value="(2E,6E)-farnesyl-diphosphate-specific ditrans,polycis-undecaprenyl-diphosphate synthase"/>
    <property type="match status" value="1"/>
</dbReference>
<keyword evidence="2" id="KW-0460">Magnesium</keyword>
<proteinExistence type="inferred from homology"/>
<keyword evidence="2" id="KW-0479">Metal-binding</keyword>
<dbReference type="GO" id="GO:0005829">
    <property type="term" value="C:cytosol"/>
    <property type="evidence" value="ECO:0007669"/>
    <property type="project" value="TreeGrafter"/>
</dbReference>
<comment type="similarity">
    <text evidence="2">Belongs to the UPP synthase family.</text>
</comment>
<accession>A0A423PXK2</accession>
<feature type="binding site" evidence="2">
    <location>
        <begin position="57"/>
        <end position="59"/>
    </location>
    <ligand>
        <name>substrate</name>
    </ligand>
</feature>
<comment type="cofactor">
    <cofactor evidence="2">
        <name>Mg(2+)</name>
        <dbReference type="ChEBI" id="CHEBI:18420"/>
    </cofactor>
    <text evidence="2">Binds 2 magnesium ions per subunit.</text>
</comment>
<keyword evidence="1 2" id="KW-0808">Transferase</keyword>
<name>A0A423PXK2_9GAMM</name>
<dbReference type="GO" id="GO:0071555">
    <property type="term" value="P:cell wall organization"/>
    <property type="evidence" value="ECO:0007669"/>
    <property type="project" value="UniProtKB-KW"/>
</dbReference>
<dbReference type="PANTHER" id="PTHR10291:SF0">
    <property type="entry name" value="DEHYDRODOLICHYL DIPHOSPHATE SYNTHASE 2"/>
    <property type="match status" value="1"/>
</dbReference>
<dbReference type="InterPro" id="IPR001441">
    <property type="entry name" value="UPP_synth-like"/>
</dbReference>
<dbReference type="InterPro" id="IPR018520">
    <property type="entry name" value="UPP_synth-like_CS"/>
</dbReference>
<evidence type="ECO:0000313" key="4">
    <source>
        <dbReference type="Proteomes" id="UP000283993"/>
    </source>
</evidence>
<keyword evidence="2" id="KW-0961">Cell wall biogenesis/degradation</keyword>
<feature type="active site" description="Proton acceptor" evidence="2">
    <location>
        <position position="60"/>
    </location>
</feature>
<comment type="caution">
    <text evidence="3">The sequence shown here is derived from an EMBL/GenBank/DDBJ whole genome shotgun (WGS) entry which is preliminary data.</text>
</comment>
<dbReference type="GO" id="GO:0016094">
    <property type="term" value="P:polyprenol biosynthetic process"/>
    <property type="evidence" value="ECO:0007669"/>
    <property type="project" value="TreeGrafter"/>
</dbReference>
<evidence type="ECO:0000256" key="1">
    <source>
        <dbReference type="ARBA" id="ARBA00022679"/>
    </source>
</evidence>
<evidence type="ECO:0000256" key="2">
    <source>
        <dbReference type="HAMAP-Rule" id="MF_01139"/>
    </source>
</evidence>
<gene>
    <name evidence="2" type="primary">uppS</name>
    <name evidence="3" type="ORF">SAOR_00330</name>
</gene>
<dbReference type="AlphaFoldDB" id="A0A423PXK2"/>
<dbReference type="EC" id="2.5.1.31" evidence="2"/>
<feature type="active site" evidence="2">
    <location>
        <position position="12"/>
    </location>
</feature>
<dbReference type="Pfam" id="PF01255">
    <property type="entry name" value="Prenyltransf"/>
    <property type="match status" value="1"/>
</dbReference>
<comment type="catalytic activity">
    <reaction evidence="2">
        <text>8 isopentenyl diphosphate + (2E,6E)-farnesyl diphosphate = di-trans,octa-cis-undecaprenyl diphosphate + 8 diphosphate</text>
        <dbReference type="Rhea" id="RHEA:27551"/>
        <dbReference type="ChEBI" id="CHEBI:33019"/>
        <dbReference type="ChEBI" id="CHEBI:58405"/>
        <dbReference type="ChEBI" id="CHEBI:128769"/>
        <dbReference type="ChEBI" id="CHEBI:175763"/>
        <dbReference type="EC" id="2.5.1.31"/>
    </reaction>
</comment>
<dbReference type="RefSeq" id="WP_123590452.1">
    <property type="nucleotide sequence ID" value="NZ_AYKH01000001.1"/>
</dbReference>
<protein>
    <recommendedName>
        <fullName evidence="2">Ditrans,polycis-undecaprenyl-diphosphate synthase ((2E,6E)-farnesyl-diphosphate specific)</fullName>
        <ecNumber evidence="2">2.5.1.31</ecNumber>
    </recommendedName>
    <alternativeName>
        <fullName evidence="2">Ditrans,polycis-undecaprenylcistransferase</fullName>
    </alternativeName>
    <alternativeName>
        <fullName evidence="2">Undecaprenyl diphosphate synthase</fullName>
        <shortName evidence="2">UDS</shortName>
    </alternativeName>
    <alternativeName>
        <fullName evidence="2">Undecaprenyl pyrophosphate synthase</fullName>
        <shortName evidence="2">UPP synthase</shortName>
    </alternativeName>
</protein>
<feature type="binding site" evidence="2">
    <location>
        <begin position="13"/>
        <end position="16"/>
    </location>
    <ligand>
        <name>substrate</name>
    </ligand>
</feature>
<evidence type="ECO:0000313" key="3">
    <source>
        <dbReference type="EMBL" id="ROO30336.1"/>
    </source>
</evidence>
<dbReference type="GO" id="GO:0009252">
    <property type="term" value="P:peptidoglycan biosynthetic process"/>
    <property type="evidence" value="ECO:0007669"/>
    <property type="project" value="UniProtKB-UniRule"/>
</dbReference>
<feature type="binding site" evidence="2">
    <location>
        <position position="63"/>
    </location>
    <ligand>
        <name>substrate</name>
    </ligand>
</feature>
<organism evidence="3 4">
    <name type="scientific">Salinisphaera orenii MK-B5</name>
    <dbReference type="NCBI Taxonomy" id="856730"/>
    <lineage>
        <taxon>Bacteria</taxon>
        <taxon>Pseudomonadati</taxon>
        <taxon>Pseudomonadota</taxon>
        <taxon>Gammaproteobacteria</taxon>
        <taxon>Salinisphaerales</taxon>
        <taxon>Salinisphaeraceae</taxon>
        <taxon>Salinisphaera</taxon>
    </lineage>
</organism>
<feature type="binding site" evidence="2">
    <location>
        <position position="61"/>
    </location>
    <ligand>
        <name>substrate</name>
    </ligand>
</feature>
<feature type="binding site" evidence="2">
    <location>
        <position position="199"/>
    </location>
    <ligand>
        <name>Mg(2+)</name>
        <dbReference type="ChEBI" id="CHEBI:18420"/>
    </ligand>
</feature>
<dbReference type="Gene3D" id="3.40.1180.10">
    <property type="entry name" value="Decaprenyl diphosphate synthase-like"/>
    <property type="match status" value="1"/>
</dbReference>
<comment type="subunit">
    <text evidence="2">Homodimer.</text>
</comment>
<dbReference type="Proteomes" id="UP000283993">
    <property type="component" value="Unassembled WGS sequence"/>
</dbReference>
<dbReference type="GO" id="GO:0000287">
    <property type="term" value="F:magnesium ion binding"/>
    <property type="evidence" value="ECO:0007669"/>
    <property type="project" value="UniProtKB-UniRule"/>
</dbReference>
<dbReference type="EMBL" id="AYKH01000001">
    <property type="protein sequence ID" value="ROO30336.1"/>
    <property type="molecule type" value="Genomic_DNA"/>
</dbReference>
<dbReference type="CDD" id="cd00475">
    <property type="entry name" value="Cis_IPPS"/>
    <property type="match status" value="1"/>
</dbReference>
<comment type="function">
    <text evidence="2">Catalyzes the sequential condensation of isopentenyl diphosphate (IPP) with (2E,6E)-farnesyl diphosphate (E,E-FPP) to yield (2Z,6Z,10Z,14Z,18Z,22Z,26Z,30Z,34E,38E)-undecaprenyl diphosphate (di-trans,octa-cis-UPP). UPP is the precursor of glycosyl carrier lipid in the biosynthesis of bacterial cell wall polysaccharide components such as peptidoglycan and lipopolysaccharide.</text>
</comment>
<feature type="binding site" evidence="2">
    <location>
        <position position="12"/>
    </location>
    <ligand>
        <name>Mg(2+)</name>
        <dbReference type="ChEBI" id="CHEBI:18420"/>
    </ligand>
</feature>
<keyword evidence="4" id="KW-1185">Reference proteome</keyword>